<organism evidence="1 2">
    <name type="scientific">Fasciola gigantica</name>
    <name type="common">Giant liver fluke</name>
    <dbReference type="NCBI Taxonomy" id="46835"/>
    <lineage>
        <taxon>Eukaryota</taxon>
        <taxon>Metazoa</taxon>
        <taxon>Spiralia</taxon>
        <taxon>Lophotrochozoa</taxon>
        <taxon>Platyhelminthes</taxon>
        <taxon>Trematoda</taxon>
        <taxon>Digenea</taxon>
        <taxon>Plagiorchiida</taxon>
        <taxon>Echinostomata</taxon>
        <taxon>Echinostomatoidea</taxon>
        <taxon>Fasciolidae</taxon>
        <taxon>Fasciola</taxon>
    </lineage>
</organism>
<evidence type="ECO:0000313" key="1">
    <source>
        <dbReference type="EMBL" id="TPP66879.1"/>
    </source>
</evidence>
<proteinExistence type="predicted"/>
<dbReference type="EMBL" id="SUNJ01001308">
    <property type="protein sequence ID" value="TPP66879.1"/>
    <property type="molecule type" value="Genomic_DNA"/>
</dbReference>
<sequence>MVETVCHSTFDVQLPSLLSNVFRYGVTCSDLERVYYSFLSKLWNSRTGMRMVSLQWLQRKIHRQKTKIKIRTVLTISNTTTSDGNADAIERSLREYCIQSKRDLAEVSRLMRILGPILP</sequence>
<dbReference type="AlphaFoldDB" id="A0A504Z220"/>
<keyword evidence="2" id="KW-1185">Reference proteome</keyword>
<protein>
    <submittedName>
        <fullName evidence="1">Uncharacterized protein</fullName>
    </submittedName>
</protein>
<evidence type="ECO:0000313" key="2">
    <source>
        <dbReference type="Proteomes" id="UP000316759"/>
    </source>
</evidence>
<dbReference type="Proteomes" id="UP000316759">
    <property type="component" value="Unassembled WGS sequence"/>
</dbReference>
<reference evidence="1 2" key="1">
    <citation type="submission" date="2019-04" db="EMBL/GenBank/DDBJ databases">
        <title>Annotation for the trematode Fasciola gigantica.</title>
        <authorList>
            <person name="Choi Y.-J."/>
        </authorList>
    </citation>
    <scope>NUCLEOTIDE SEQUENCE [LARGE SCALE GENOMIC DNA]</scope>
    <source>
        <strain evidence="1">Uganda_cow_1</strain>
    </source>
</reference>
<comment type="caution">
    <text evidence="1">The sequence shown here is derived from an EMBL/GenBank/DDBJ whole genome shotgun (WGS) entry which is preliminary data.</text>
</comment>
<name>A0A504Z220_FASGI</name>
<gene>
    <name evidence="1" type="ORF">FGIG_09183</name>
</gene>
<accession>A0A504Z220</accession>